<dbReference type="InterPro" id="IPR040256">
    <property type="entry name" value="At4g02000-like"/>
</dbReference>
<reference evidence="3" key="1">
    <citation type="submission" date="2019-07" db="EMBL/GenBank/DDBJ databases">
        <authorList>
            <person name="Dittberner H."/>
        </authorList>
    </citation>
    <scope>NUCLEOTIDE SEQUENCE [LARGE SCALE GENOMIC DNA]</scope>
</reference>
<evidence type="ECO:0000313" key="3">
    <source>
        <dbReference type="EMBL" id="VVB01245.1"/>
    </source>
</evidence>
<dbReference type="InterPro" id="IPR025836">
    <property type="entry name" value="Zn_knuckle_CX2CX4HX4C"/>
</dbReference>
<dbReference type="Pfam" id="PF14392">
    <property type="entry name" value="zf-CCHC_4"/>
    <property type="match status" value="1"/>
</dbReference>
<protein>
    <recommendedName>
        <fullName evidence="2">Zinc knuckle CX2CX4HX4C domain-containing protein</fullName>
    </recommendedName>
</protein>
<gene>
    <name evidence="3" type="ORF">ANE_LOCUS11689</name>
</gene>
<feature type="compositionally biased region" description="Low complexity" evidence="1">
    <location>
        <begin position="324"/>
        <end position="333"/>
    </location>
</feature>
<name>A0A565BHZ8_9BRAS</name>
<feature type="domain" description="Zinc knuckle CX2CX4HX4C" evidence="2">
    <location>
        <begin position="80"/>
        <end position="125"/>
    </location>
</feature>
<feature type="compositionally biased region" description="Polar residues" evidence="1">
    <location>
        <begin position="350"/>
        <end position="359"/>
    </location>
</feature>
<accession>A0A565BHZ8</accession>
<evidence type="ECO:0000313" key="4">
    <source>
        <dbReference type="Proteomes" id="UP000489600"/>
    </source>
</evidence>
<dbReference type="AlphaFoldDB" id="A0A565BHZ8"/>
<sequence length="368" mass="41840">MFSGLSMTEYGDAPPPSNFLKEAPVWIWIHKILVNYFTLNTIKAIGKGIRHVKEVAYDPEKPHLQDYLQDYVRVLVVINLDQPVRDTKVINISRGQTATVDVEYERIRKKCFHCLRLTQDKQRCPLFQGKKQTMIKENEKTSQLFNHRKNTPKVHTNLAEKLMPLLAPKVPHGFEPSSSVVPKVFQQIKIYMSCLDPQERRIREQLMIQTLNELSKDLIAQSSRLRLEAPPLVSSNLNKDKGKVYDFSKTQLVNSQGTHNAELTTKGAEVLSTEEGYNIQKAALTSLTRPELTIQKVHQQQEGSGKFIPEADNLVFNMGVTEASSSGISGRSINIQQRTSSWSRKKRNISGRQRAQQTQENEDGDTNA</sequence>
<dbReference type="PANTHER" id="PTHR31286:SF167">
    <property type="entry name" value="OS09G0268800 PROTEIN"/>
    <property type="match status" value="1"/>
</dbReference>
<dbReference type="OrthoDB" id="1106899at2759"/>
<keyword evidence="4" id="KW-1185">Reference proteome</keyword>
<evidence type="ECO:0000259" key="2">
    <source>
        <dbReference type="Pfam" id="PF14392"/>
    </source>
</evidence>
<dbReference type="Proteomes" id="UP000489600">
    <property type="component" value="Unassembled WGS sequence"/>
</dbReference>
<evidence type="ECO:0000256" key="1">
    <source>
        <dbReference type="SAM" id="MobiDB-lite"/>
    </source>
</evidence>
<organism evidence="3 4">
    <name type="scientific">Arabis nemorensis</name>
    <dbReference type="NCBI Taxonomy" id="586526"/>
    <lineage>
        <taxon>Eukaryota</taxon>
        <taxon>Viridiplantae</taxon>
        <taxon>Streptophyta</taxon>
        <taxon>Embryophyta</taxon>
        <taxon>Tracheophyta</taxon>
        <taxon>Spermatophyta</taxon>
        <taxon>Magnoliopsida</taxon>
        <taxon>eudicotyledons</taxon>
        <taxon>Gunneridae</taxon>
        <taxon>Pentapetalae</taxon>
        <taxon>rosids</taxon>
        <taxon>malvids</taxon>
        <taxon>Brassicales</taxon>
        <taxon>Brassicaceae</taxon>
        <taxon>Arabideae</taxon>
        <taxon>Arabis</taxon>
    </lineage>
</organism>
<feature type="region of interest" description="Disordered" evidence="1">
    <location>
        <begin position="324"/>
        <end position="368"/>
    </location>
</feature>
<comment type="caution">
    <text evidence="3">The sequence shown here is derived from an EMBL/GenBank/DDBJ whole genome shotgun (WGS) entry which is preliminary data.</text>
</comment>
<dbReference type="PANTHER" id="PTHR31286">
    <property type="entry name" value="GLYCINE-RICH CELL WALL STRUCTURAL PROTEIN 1.8-LIKE"/>
    <property type="match status" value="1"/>
</dbReference>
<dbReference type="EMBL" id="CABITT030000004">
    <property type="protein sequence ID" value="VVB01245.1"/>
    <property type="molecule type" value="Genomic_DNA"/>
</dbReference>
<proteinExistence type="predicted"/>